<dbReference type="Proteomes" id="UP000248852">
    <property type="component" value="Segment"/>
</dbReference>
<reference evidence="1" key="1">
    <citation type="journal article" date="2018" name="Nat. Commun.">
        <title>Diversity and evolution of the emerging Pandoraviridae family.</title>
        <authorList>
            <person name="Legendre M."/>
            <person name="Fabre E."/>
            <person name="Poirot O."/>
            <person name="Jeudy S."/>
            <person name="Lartigue A."/>
            <person name="Alempic J.M."/>
            <person name="Beucher L."/>
            <person name="Philippe N."/>
            <person name="Bertaux L."/>
            <person name="Christo-Foroux E."/>
            <person name="Labadie K."/>
            <person name="Coute Y."/>
            <person name="Abergel C."/>
            <person name="Claverie J.M."/>
        </authorList>
    </citation>
    <scope>NUCLEOTIDE SEQUENCE [LARGE SCALE GENOMIC DNA]</scope>
    <source>
        <strain evidence="1">Quercus</strain>
    </source>
</reference>
<organism evidence="1">
    <name type="scientific">Pandoravirus quercus</name>
    <dbReference type="NCBI Taxonomy" id="2107709"/>
    <lineage>
        <taxon>Viruses</taxon>
        <taxon>Pandoravirus</taxon>
    </lineage>
</organism>
<accession>A0A2U7UAV1</accession>
<evidence type="ECO:0000313" key="1">
    <source>
        <dbReference type="EMBL" id="AVK75577.1"/>
    </source>
</evidence>
<name>A0A2U7UAV1_9VIRU</name>
<sequence length="613" mass="66034">MDPPPIDVLPDDILYLIVSTHVHDPKDLGACFLAWRRFHVLTPADLTIRRCRFATLLSLCAAGDIDGLQHAATRSEVFGPIAGFRWDACLYAAAIRDHVDVLNHLKARMVEVASTLPPAPDLDPEPPVHTTLDELWAIRLALENGAIDSPTWPPRPAPWLALAVAAAHHGCERALAWLCDDDNRPVRAPTTECVLSAHAMVRGTSLNRTDELIWPRMRLESEVLLAIMCTAHTMDEVAMRAVAERVSAASGFDIVGLLRQSIESMDDDTGGAVSALQLLEKQLGRPKEADPASDQLAHKAVADPLTASADGVNATWALVARGGLTGLRAQYGDEAVVATLDRSPFYPLQVLAISMVIIASYVGPPPAGAMKISRPWPSVCDDVMWLHTRATPDTDEGSMATFMFHSTVVPFLRVTMALAGRRDLMNELGAETESVDDGAASSVHGLSRFLGLMYPHVAVAAVGRGDLDTAQWACARMGTDDAHAAWSAWREGNADAARFLYAHGCDRALKFDRLRTDTYAKSPLYASLCARDADAVAALLDPTAANDSCRSAIDRAISAAVATAVNEALADGNLRAVLWLHRRYGDVVDAVIAEARTTHAPSLVSVCADPERI</sequence>
<dbReference type="KEGG" id="vg:36843559"/>
<dbReference type="GeneID" id="36843559"/>
<dbReference type="RefSeq" id="YP_009483846.1">
    <property type="nucleotide sequence ID" value="NC_037667.1"/>
</dbReference>
<protein>
    <recommendedName>
        <fullName evidence="2">Ankyrin repeat domain containing protein</fullName>
    </recommendedName>
</protein>
<proteinExistence type="predicted"/>
<dbReference type="EMBL" id="MG011689">
    <property type="protein sequence ID" value="AVK75577.1"/>
    <property type="molecule type" value="Genomic_DNA"/>
</dbReference>
<evidence type="ECO:0008006" key="2">
    <source>
        <dbReference type="Google" id="ProtNLM"/>
    </source>
</evidence>
<gene>
    <name evidence="1" type="ORF">pqer_cds_1155</name>
</gene>